<dbReference type="EMBL" id="NTJZ01000009">
    <property type="protein sequence ID" value="PDH33276.1"/>
    <property type="molecule type" value="Genomic_DNA"/>
</dbReference>
<accession>A0A2A5WAU2</accession>
<dbReference type="Pfam" id="PF16868">
    <property type="entry name" value="NMT1_3"/>
    <property type="match status" value="1"/>
</dbReference>
<dbReference type="InterPro" id="IPR011852">
    <property type="entry name" value="TRAP_TAXI"/>
</dbReference>
<dbReference type="Proteomes" id="UP000219329">
    <property type="component" value="Unassembled WGS sequence"/>
</dbReference>
<reference evidence="1 2" key="1">
    <citation type="submission" date="2017-08" db="EMBL/GenBank/DDBJ databases">
        <title>Fine stratification of microbial communities through a metagenomic profile of the photic zone.</title>
        <authorList>
            <person name="Haro-Moreno J.M."/>
            <person name="Lopez-Perez M."/>
            <person name="De La Torre J."/>
            <person name="Picazo A."/>
            <person name="Camacho A."/>
            <person name="Rodriguez-Valera F."/>
        </authorList>
    </citation>
    <scope>NUCLEOTIDE SEQUENCE [LARGE SCALE GENOMIC DNA]</scope>
    <source>
        <strain evidence="1">MED-G28</strain>
    </source>
</reference>
<evidence type="ECO:0000313" key="2">
    <source>
        <dbReference type="Proteomes" id="UP000219329"/>
    </source>
</evidence>
<dbReference type="SUPFAM" id="SSF53850">
    <property type="entry name" value="Periplasmic binding protein-like II"/>
    <property type="match status" value="1"/>
</dbReference>
<gene>
    <name evidence="1" type="ORF">CNF02_08795</name>
</gene>
<organism evidence="1 2">
    <name type="scientific">OM182 bacterium MED-G28</name>
    <dbReference type="NCBI Taxonomy" id="1986256"/>
    <lineage>
        <taxon>Bacteria</taxon>
        <taxon>Pseudomonadati</taxon>
        <taxon>Pseudomonadota</taxon>
        <taxon>Gammaproteobacteria</taxon>
        <taxon>OMG group</taxon>
        <taxon>OM182 clade</taxon>
    </lineage>
</organism>
<dbReference type="PANTHER" id="PTHR42941:SF1">
    <property type="entry name" value="SLL1037 PROTEIN"/>
    <property type="match status" value="1"/>
</dbReference>
<protein>
    <submittedName>
        <fullName evidence="1">C4-dicarboxylate ABC transporter substrate-binding protein</fullName>
    </submittedName>
</protein>
<proteinExistence type="predicted"/>
<comment type="caution">
    <text evidence="1">The sequence shown here is derived from an EMBL/GenBank/DDBJ whole genome shotgun (WGS) entry which is preliminary data.</text>
</comment>
<dbReference type="PANTHER" id="PTHR42941">
    <property type="entry name" value="SLL1037 PROTEIN"/>
    <property type="match status" value="1"/>
</dbReference>
<dbReference type="AlphaFoldDB" id="A0A2A5WAU2"/>
<dbReference type="Gene3D" id="3.40.190.10">
    <property type="entry name" value="Periplasmic binding protein-like II"/>
    <property type="match status" value="2"/>
</dbReference>
<name>A0A2A5WAU2_9GAMM</name>
<dbReference type="NCBIfam" id="TIGR02122">
    <property type="entry name" value="TRAP_TAXI"/>
    <property type="match status" value="1"/>
</dbReference>
<dbReference type="CDD" id="cd13520">
    <property type="entry name" value="PBP2_TAXI_TRAP"/>
    <property type="match status" value="1"/>
</dbReference>
<sequence>MLTSCSEQVGERRTYVLTTGTTGGTFYPVGVALSTLVSAQENAGFSLTAISSAGSMENIKLMRDNQAQFALILGIFGAWAFDGSGPIRNPYENFRSISAMWPNVEHFVLRSDLVTDGTINDLSSLDGERYSIGMRNSGAEQTGFYIFDALGIDYSDELSIAYMGYGPSANALQDGNIVGMNIPAGPPVTAITRAYALLGNSMTILDFTDENLEVINQEFPLWQSYEIEAGTYPLQEEPINTAASPNILVARDDVSEEIVYNMTKLLWENLATLQEIHSATKTMAIEVALNGIPVPLHAGALRYYQEQGVKIPEHLLVP</sequence>
<evidence type="ECO:0000313" key="1">
    <source>
        <dbReference type="EMBL" id="PDH33276.1"/>
    </source>
</evidence>